<proteinExistence type="predicted"/>
<protein>
    <submittedName>
        <fullName evidence="1">Uncharacterized protein</fullName>
    </submittedName>
</protein>
<sequence length="660" mass="73642">MSLADKLADELIKEILTPPLLVPDDLFADGGCTTSPFSRATWSASNVLLVCKRWMRVATPALYHTVVIRSTAQAQALAAALTRNPEFGTYVRKLRVEGAFGEGLGKVALFCPNITDFCCSLSIWADSGSVGGLLKVLSAINPRRVFLTLMPEDSIKNKKHTAVVEKLCSCIPLWTNLEVFCFSGEPGESSVKDVRFHPSLATALSSSVSLKAVHCWLPAASPVTLADTHLSSALSSLASRSSITFYFHLDARYGKDLGKFKIPLPERLRSQARTVWHPDDNSCSELDPEASELACPNPFYVPLSTASDSDRTRIWTLIFAFALGQKNRMERWWWWQPKKAWYDEMHWDFDRSRSALQLSHPFRRIVVPLLCRHLCFSNASFATLHSLLREHKVPSTAVETLRVDAACTVDVTPVLSHLTQLRDCIVPLSPRFLKPMVIVARAGNTLKSLTLLAPPSKSGSYSLKFLFLLTSLTSLCFKRNGKLKWSVWAPVELPSPPPRDALAMLTSIEVGHEGMAIWVQLAKFALPNLQVRSIECGRQGMGSEGRVFLQRHGHKLKKLRVVIATNAELDLCPAVEELKLGDGTTYSDGFASESSPGPELPPFTHGHQHLRVLELFWERESTRHHVAGWEELFKLLTRDRFPALQKVIVQQWSTIWPTSE</sequence>
<evidence type="ECO:0000313" key="2">
    <source>
        <dbReference type="Proteomes" id="UP000077266"/>
    </source>
</evidence>
<gene>
    <name evidence="1" type="ORF">EXIGLDRAFT_768440</name>
</gene>
<dbReference type="InParanoid" id="A0A165I7B8"/>
<dbReference type="EMBL" id="KV425997">
    <property type="protein sequence ID" value="KZV93000.1"/>
    <property type="molecule type" value="Genomic_DNA"/>
</dbReference>
<dbReference type="Proteomes" id="UP000077266">
    <property type="component" value="Unassembled WGS sequence"/>
</dbReference>
<name>A0A165I7B8_EXIGL</name>
<evidence type="ECO:0000313" key="1">
    <source>
        <dbReference type="EMBL" id="KZV93000.1"/>
    </source>
</evidence>
<accession>A0A165I7B8</accession>
<dbReference type="AlphaFoldDB" id="A0A165I7B8"/>
<reference evidence="1 2" key="1">
    <citation type="journal article" date="2016" name="Mol. Biol. Evol.">
        <title>Comparative Genomics of Early-Diverging Mushroom-Forming Fungi Provides Insights into the Origins of Lignocellulose Decay Capabilities.</title>
        <authorList>
            <person name="Nagy L.G."/>
            <person name="Riley R."/>
            <person name="Tritt A."/>
            <person name="Adam C."/>
            <person name="Daum C."/>
            <person name="Floudas D."/>
            <person name="Sun H."/>
            <person name="Yadav J.S."/>
            <person name="Pangilinan J."/>
            <person name="Larsson K.H."/>
            <person name="Matsuura K."/>
            <person name="Barry K."/>
            <person name="Labutti K."/>
            <person name="Kuo R."/>
            <person name="Ohm R.A."/>
            <person name="Bhattacharya S.S."/>
            <person name="Shirouzu T."/>
            <person name="Yoshinaga Y."/>
            <person name="Martin F.M."/>
            <person name="Grigoriev I.V."/>
            <person name="Hibbett D.S."/>
        </authorList>
    </citation>
    <scope>NUCLEOTIDE SEQUENCE [LARGE SCALE GENOMIC DNA]</scope>
    <source>
        <strain evidence="1 2">HHB12029</strain>
    </source>
</reference>
<keyword evidence="2" id="KW-1185">Reference proteome</keyword>
<organism evidence="1 2">
    <name type="scientific">Exidia glandulosa HHB12029</name>
    <dbReference type="NCBI Taxonomy" id="1314781"/>
    <lineage>
        <taxon>Eukaryota</taxon>
        <taxon>Fungi</taxon>
        <taxon>Dikarya</taxon>
        <taxon>Basidiomycota</taxon>
        <taxon>Agaricomycotina</taxon>
        <taxon>Agaricomycetes</taxon>
        <taxon>Auriculariales</taxon>
        <taxon>Exidiaceae</taxon>
        <taxon>Exidia</taxon>
    </lineage>
</organism>